<feature type="chain" id="PRO_5017990098" evidence="1">
    <location>
        <begin position="27"/>
        <end position="354"/>
    </location>
</feature>
<evidence type="ECO:0000313" key="3">
    <source>
        <dbReference type="EMBL" id="RMR50388.1"/>
    </source>
</evidence>
<evidence type="ECO:0000259" key="2">
    <source>
        <dbReference type="Pfam" id="PF09084"/>
    </source>
</evidence>
<dbReference type="Proteomes" id="UP000278332">
    <property type="component" value="Unassembled WGS sequence"/>
</dbReference>
<dbReference type="EMBL" id="RBRY01000177">
    <property type="protein sequence ID" value="RMR50388.1"/>
    <property type="molecule type" value="Genomic_DNA"/>
</dbReference>
<keyword evidence="1" id="KW-0732">Signal</keyword>
<comment type="caution">
    <text evidence="3">The sequence shown here is derived from an EMBL/GenBank/DDBJ whole genome shotgun (WGS) entry which is preliminary data.</text>
</comment>
<feature type="signal peptide" evidence="1">
    <location>
        <begin position="1"/>
        <end position="26"/>
    </location>
</feature>
<proteinExistence type="predicted"/>
<dbReference type="PANTHER" id="PTHR30024">
    <property type="entry name" value="ALIPHATIC SULFONATES-BINDING PROTEIN-RELATED"/>
    <property type="match status" value="1"/>
</dbReference>
<feature type="domain" description="SsuA/THI5-like" evidence="2">
    <location>
        <begin position="65"/>
        <end position="249"/>
    </location>
</feature>
<name>A0A3M4VEW2_PSECI</name>
<evidence type="ECO:0000256" key="1">
    <source>
        <dbReference type="SAM" id="SignalP"/>
    </source>
</evidence>
<dbReference type="SUPFAM" id="SSF53850">
    <property type="entry name" value="Periplasmic binding protein-like II"/>
    <property type="match status" value="1"/>
</dbReference>
<reference evidence="3 4" key="1">
    <citation type="submission" date="2018-08" db="EMBL/GenBank/DDBJ databases">
        <title>Recombination of ecologically and evolutionarily significant loci maintains genetic cohesion in the Pseudomonas syringae species complex.</title>
        <authorList>
            <person name="Dillon M."/>
            <person name="Thakur S."/>
            <person name="Almeida R.N.D."/>
            <person name="Weir B.S."/>
            <person name="Guttman D.S."/>
        </authorList>
    </citation>
    <scope>NUCLEOTIDE SEQUENCE [LARGE SCALE GENOMIC DNA]</scope>
    <source>
        <strain evidence="3 4">ICMP 6917</strain>
    </source>
</reference>
<dbReference type="AlphaFoldDB" id="A0A3M4VEW2"/>
<dbReference type="InterPro" id="IPR015168">
    <property type="entry name" value="SsuA/THI5"/>
</dbReference>
<dbReference type="Gene3D" id="3.40.190.10">
    <property type="entry name" value="Periplasmic binding protein-like II"/>
    <property type="match status" value="2"/>
</dbReference>
<dbReference type="RefSeq" id="WP_122321903.1">
    <property type="nucleotide sequence ID" value="NZ_RBRY01000177.1"/>
</dbReference>
<sequence length="354" mass="38383">MSKSIRQLFKPLLGMLLAGLIGNAQASDEAVTIRIGSPDQGAGSLPFVQGVVGLAHIHQQLEQEFAASGVKVQWHFFKGAGPAVNEAFANQQLDFAWLGDLAAIIGRSSGLQTRLLLGARGANMYLAVTPQSGITRLTDLKGKRVAAYRGTADQLSFAKALESEGLKERDLQIISLDWAAARAALASGQIDATWSGMGVLGLESKGILFPVSTKQLSRQSTTQAGLVGSQAFIDKHPELTQRLINVLVKNAVWLSDVQNLPAYSALMGERSSTPAALFERELKGDDLKFRNSPRLDPFLKTALQNSVEQAKTLGLIRRTFVVDEWVEPRFVDSALQQQKLTDFWPTFDADGNPL</sequence>
<protein>
    <submittedName>
        <fullName evidence="3">Sulfate ester transport system substrate-binding protein</fullName>
    </submittedName>
</protein>
<dbReference type="CDD" id="cd13555">
    <property type="entry name" value="PBP2_sulfate_ester_like"/>
    <property type="match status" value="1"/>
</dbReference>
<evidence type="ECO:0000313" key="4">
    <source>
        <dbReference type="Proteomes" id="UP000278332"/>
    </source>
</evidence>
<accession>A0A3M4VEW2</accession>
<organism evidence="3 4">
    <name type="scientific">Pseudomonas cichorii</name>
    <dbReference type="NCBI Taxonomy" id="36746"/>
    <lineage>
        <taxon>Bacteria</taxon>
        <taxon>Pseudomonadati</taxon>
        <taxon>Pseudomonadota</taxon>
        <taxon>Gammaproteobacteria</taxon>
        <taxon>Pseudomonadales</taxon>
        <taxon>Pseudomonadaceae</taxon>
        <taxon>Pseudomonas</taxon>
    </lineage>
</organism>
<dbReference type="PANTHER" id="PTHR30024:SF21">
    <property type="entry name" value="ABC TRANSPORTER SUBSTRATE-BINDING PROTEIN"/>
    <property type="match status" value="1"/>
</dbReference>
<gene>
    <name evidence="3" type="ORF">ALP84_02174</name>
</gene>
<dbReference type="Pfam" id="PF09084">
    <property type="entry name" value="NMT1"/>
    <property type="match status" value="1"/>
</dbReference>